<evidence type="ECO:0000313" key="2">
    <source>
        <dbReference type="Proteomes" id="UP000185207"/>
    </source>
</evidence>
<evidence type="ECO:0000313" key="1">
    <source>
        <dbReference type="EMBL" id="SIO35881.1"/>
    </source>
</evidence>
<sequence length="246" mass="28788">MKKNYLFLLLLPNLFYSQTLDEYPKGQTFYKDGIVNFYKEAHEFLVKTNAKECDSKEIYVPRILVTAEAKVKVVQDNDTLNISKNKCAYNLAMSILKGLHNWSPAEVKGGKFGAITDFVFYPKDLMSNYNENYKASDYITNAKYSKGKTQFDKDFHDNFMALFQDYHINGDINIEFYINEIGEIINARIYPQIDNKDFNKDFFRALKRINKKWVPALYSNLPIKQRMAFPLNFSINFNSPNPNDNY</sequence>
<dbReference type="EMBL" id="FSRK01000002">
    <property type="protein sequence ID" value="SIO35881.1"/>
    <property type="molecule type" value="Genomic_DNA"/>
</dbReference>
<name>A0A1N6IV10_9FLAO</name>
<evidence type="ECO:0008006" key="3">
    <source>
        <dbReference type="Google" id="ProtNLM"/>
    </source>
</evidence>
<keyword evidence="2" id="KW-1185">Reference proteome</keyword>
<organism evidence="1 2">
    <name type="scientific">Epilithonimonas zeae</name>
    <dbReference type="NCBI Taxonomy" id="1416779"/>
    <lineage>
        <taxon>Bacteria</taxon>
        <taxon>Pseudomonadati</taxon>
        <taxon>Bacteroidota</taxon>
        <taxon>Flavobacteriia</taxon>
        <taxon>Flavobacteriales</taxon>
        <taxon>Weeksellaceae</taxon>
        <taxon>Chryseobacterium group</taxon>
        <taxon>Epilithonimonas</taxon>
    </lineage>
</organism>
<accession>A0A1N6IV10</accession>
<proteinExistence type="predicted"/>
<dbReference type="Gene3D" id="3.30.1150.10">
    <property type="match status" value="1"/>
</dbReference>
<reference evidence="2" key="1">
    <citation type="submission" date="2016-11" db="EMBL/GenBank/DDBJ databases">
        <authorList>
            <person name="Varghese N."/>
            <person name="Submissions S."/>
        </authorList>
    </citation>
    <scope>NUCLEOTIDE SEQUENCE [LARGE SCALE GENOMIC DNA]</scope>
    <source>
        <strain evidence="2">DSM 27623</strain>
    </source>
</reference>
<dbReference type="OrthoDB" id="1265378at2"/>
<protein>
    <recommendedName>
        <fullName evidence="3">TonB C-terminal domain-containing protein</fullName>
    </recommendedName>
</protein>
<gene>
    <name evidence="1" type="ORF">SAMN05444409_3032</name>
</gene>
<dbReference type="STRING" id="1416779.SAMN05444409_3032"/>
<dbReference type="SUPFAM" id="SSF74653">
    <property type="entry name" value="TolA/TonB C-terminal domain"/>
    <property type="match status" value="1"/>
</dbReference>
<dbReference type="RefSeq" id="WP_139297363.1">
    <property type="nucleotide sequence ID" value="NZ_FSRK01000002.1"/>
</dbReference>
<dbReference type="AlphaFoldDB" id="A0A1N6IV10"/>
<dbReference type="Proteomes" id="UP000185207">
    <property type="component" value="Unassembled WGS sequence"/>
</dbReference>